<comment type="caution">
    <text evidence="1">The sequence shown here is derived from an EMBL/GenBank/DDBJ whole genome shotgun (WGS) entry which is preliminary data.</text>
</comment>
<reference evidence="1 2" key="1">
    <citation type="journal article" date="2013" name="Int. J. Syst. Evol. Microbiol.">
        <title>Marinoscillum luteum sp. nov., isolated from marine sediment.</title>
        <authorList>
            <person name="Cha I.T."/>
            <person name="Park S.J."/>
            <person name="Kim S.J."/>
            <person name="Kim J.G."/>
            <person name="Jung M.Y."/>
            <person name="Shin K.S."/>
            <person name="Kwon K.K."/>
            <person name="Yang S.H."/>
            <person name="Seo Y.S."/>
            <person name="Rhee S.K."/>
        </authorList>
    </citation>
    <scope>NUCLEOTIDE SEQUENCE [LARGE SCALE GENOMIC DNA]</scope>
    <source>
        <strain evidence="1 2">KCTC 23939</strain>
    </source>
</reference>
<accession>A0ABW7NEI9</accession>
<keyword evidence="2" id="KW-1185">Reference proteome</keyword>
<evidence type="ECO:0000313" key="1">
    <source>
        <dbReference type="EMBL" id="MFH6985996.1"/>
    </source>
</evidence>
<sequence>MEFRTDVHVEAARIQNEIKNFLGLKSSDLVFEFASSEGKVKLDLITINPRHNQSFLFKTITGFDKTDALNKMLDYVKTHKEKESSYTIQWTTKGMNELQTSYFRAKNIYDAMDKLYYGRDMNNITVFSVVLNPIA</sequence>
<dbReference type="Proteomes" id="UP001610063">
    <property type="component" value="Unassembled WGS sequence"/>
</dbReference>
<name>A0ABW7NEI9_9BACT</name>
<dbReference type="EMBL" id="JBIPKE010000020">
    <property type="protein sequence ID" value="MFH6985996.1"/>
    <property type="molecule type" value="Genomic_DNA"/>
</dbReference>
<protein>
    <submittedName>
        <fullName evidence="1">Uncharacterized protein</fullName>
    </submittedName>
</protein>
<proteinExistence type="predicted"/>
<evidence type="ECO:0000313" key="2">
    <source>
        <dbReference type="Proteomes" id="UP001610063"/>
    </source>
</evidence>
<gene>
    <name evidence="1" type="ORF">ACHKAR_21255</name>
</gene>
<dbReference type="RefSeq" id="WP_159582152.1">
    <property type="nucleotide sequence ID" value="NZ_JBIPKE010000020.1"/>
</dbReference>
<organism evidence="1 2">
    <name type="scientific">Marinoscillum luteum</name>
    <dbReference type="NCBI Taxonomy" id="861051"/>
    <lineage>
        <taxon>Bacteria</taxon>
        <taxon>Pseudomonadati</taxon>
        <taxon>Bacteroidota</taxon>
        <taxon>Cytophagia</taxon>
        <taxon>Cytophagales</taxon>
        <taxon>Reichenbachiellaceae</taxon>
        <taxon>Marinoscillum</taxon>
    </lineage>
</organism>